<evidence type="ECO:0000256" key="4">
    <source>
        <dbReference type="ARBA" id="ARBA00022989"/>
    </source>
</evidence>
<dbReference type="eggNOG" id="COG1174">
    <property type="taxonomic scope" value="Bacteria"/>
</dbReference>
<evidence type="ECO:0000313" key="9">
    <source>
        <dbReference type="Proteomes" id="UP000000322"/>
    </source>
</evidence>
<feature type="transmembrane region" description="Helical" evidence="6">
    <location>
        <begin position="156"/>
        <end position="181"/>
    </location>
</feature>
<evidence type="ECO:0000256" key="6">
    <source>
        <dbReference type="RuleBase" id="RU363032"/>
    </source>
</evidence>
<dbReference type="PROSITE" id="PS50928">
    <property type="entry name" value="ABC_TM1"/>
    <property type="match status" value="1"/>
</dbReference>
<keyword evidence="5 6" id="KW-0472">Membrane</keyword>
<feature type="transmembrane region" description="Helical" evidence="6">
    <location>
        <begin position="47"/>
        <end position="69"/>
    </location>
</feature>
<dbReference type="GO" id="GO:0005886">
    <property type="term" value="C:plasma membrane"/>
    <property type="evidence" value="ECO:0007669"/>
    <property type="project" value="UniProtKB-SubCell"/>
</dbReference>
<dbReference type="Proteomes" id="UP000000322">
    <property type="component" value="Chromosome"/>
</dbReference>
<name>D1BGC5_SANKS</name>
<protein>
    <submittedName>
        <fullName evidence="8">ABC-type proline/glycine betaine transport system, permease component</fullName>
    </submittedName>
</protein>
<dbReference type="SUPFAM" id="SSF161098">
    <property type="entry name" value="MetI-like"/>
    <property type="match status" value="1"/>
</dbReference>
<comment type="similarity">
    <text evidence="6">Belongs to the binding-protein-dependent transport system permease family.</text>
</comment>
<dbReference type="PANTHER" id="PTHR30177">
    <property type="entry name" value="GLYCINE BETAINE/L-PROLINE TRANSPORT SYSTEM PERMEASE PROTEIN PROW"/>
    <property type="match status" value="1"/>
</dbReference>
<dbReference type="InterPro" id="IPR051204">
    <property type="entry name" value="ABC_transp_perm/SBD"/>
</dbReference>
<dbReference type="KEGG" id="ske:Sked_37590"/>
<keyword evidence="9" id="KW-1185">Reference proteome</keyword>
<feature type="transmembrane region" description="Helical" evidence="6">
    <location>
        <begin position="106"/>
        <end position="123"/>
    </location>
</feature>
<keyword evidence="4 6" id="KW-1133">Transmembrane helix</keyword>
<dbReference type="CDD" id="cd06261">
    <property type="entry name" value="TM_PBP2"/>
    <property type="match status" value="1"/>
</dbReference>
<feature type="domain" description="ABC transmembrane type-1" evidence="7">
    <location>
        <begin position="41"/>
        <end position="220"/>
    </location>
</feature>
<dbReference type="AlphaFoldDB" id="D1BGC5"/>
<evidence type="ECO:0000256" key="2">
    <source>
        <dbReference type="ARBA" id="ARBA00022448"/>
    </source>
</evidence>
<dbReference type="STRING" id="446469.Sked_37590"/>
<keyword evidence="2 6" id="KW-0813">Transport</keyword>
<evidence type="ECO:0000259" key="7">
    <source>
        <dbReference type="PROSITE" id="PS50928"/>
    </source>
</evidence>
<dbReference type="Pfam" id="PF00528">
    <property type="entry name" value="BPD_transp_1"/>
    <property type="match status" value="1"/>
</dbReference>
<evidence type="ECO:0000256" key="5">
    <source>
        <dbReference type="ARBA" id="ARBA00023136"/>
    </source>
</evidence>
<comment type="subcellular location">
    <subcellularLocation>
        <location evidence="6">Cell membrane</location>
        <topology evidence="6">Multi-pass membrane protein</topology>
    </subcellularLocation>
    <subcellularLocation>
        <location evidence="1">Membrane</location>
        <topology evidence="1">Multi-pass membrane protein</topology>
    </subcellularLocation>
</comment>
<dbReference type="InterPro" id="IPR035906">
    <property type="entry name" value="MetI-like_sf"/>
</dbReference>
<dbReference type="HOGENOM" id="CLU_046113_7_2_11"/>
<evidence type="ECO:0000256" key="1">
    <source>
        <dbReference type="ARBA" id="ARBA00004141"/>
    </source>
</evidence>
<evidence type="ECO:0000256" key="3">
    <source>
        <dbReference type="ARBA" id="ARBA00022692"/>
    </source>
</evidence>
<feature type="transmembrane region" description="Helical" evidence="6">
    <location>
        <begin position="202"/>
        <end position="223"/>
    </location>
</feature>
<dbReference type="InterPro" id="IPR000515">
    <property type="entry name" value="MetI-like"/>
</dbReference>
<dbReference type="Gene3D" id="1.10.3720.10">
    <property type="entry name" value="MetI-like"/>
    <property type="match status" value="1"/>
</dbReference>
<feature type="transmembrane region" description="Helical" evidence="6">
    <location>
        <begin position="81"/>
        <end position="99"/>
    </location>
</feature>
<evidence type="ECO:0000313" key="8">
    <source>
        <dbReference type="EMBL" id="ACZ23642.1"/>
    </source>
</evidence>
<gene>
    <name evidence="8" type="ordered locus">Sked_37590</name>
</gene>
<dbReference type="GO" id="GO:0031460">
    <property type="term" value="P:glycine betaine transport"/>
    <property type="evidence" value="ECO:0007669"/>
    <property type="project" value="TreeGrafter"/>
</dbReference>
<proteinExistence type="inferred from homology"/>
<dbReference type="GO" id="GO:0055085">
    <property type="term" value="P:transmembrane transport"/>
    <property type="evidence" value="ECO:0007669"/>
    <property type="project" value="InterPro"/>
</dbReference>
<reference evidence="8 9" key="1">
    <citation type="journal article" date="2009" name="Stand. Genomic Sci.">
        <title>Complete genome sequence of Sanguibacter keddieii type strain (ST-74).</title>
        <authorList>
            <person name="Ivanova N."/>
            <person name="Sikorski J."/>
            <person name="Sims D."/>
            <person name="Brettin T."/>
            <person name="Detter J.C."/>
            <person name="Han C."/>
            <person name="Lapidus A."/>
            <person name="Copeland A."/>
            <person name="Glavina Del Rio T."/>
            <person name="Nolan M."/>
            <person name="Chen F."/>
            <person name="Lucas S."/>
            <person name="Tice H."/>
            <person name="Cheng J.F."/>
            <person name="Bruce D."/>
            <person name="Goodwin L."/>
            <person name="Pitluck S."/>
            <person name="Pati A."/>
            <person name="Mavromatis K."/>
            <person name="Chen A."/>
            <person name="Palaniappan K."/>
            <person name="D'haeseleer P."/>
            <person name="Chain P."/>
            <person name="Bristow J."/>
            <person name="Eisen J.A."/>
            <person name="Markowitz V."/>
            <person name="Hugenholtz P."/>
            <person name="Goker M."/>
            <person name="Pukall R."/>
            <person name="Klenk H.P."/>
            <person name="Kyrpides N.C."/>
        </authorList>
    </citation>
    <scope>NUCLEOTIDE SEQUENCE [LARGE SCALE GENOMIC DNA]</scope>
    <source>
        <strain evidence="9">ATCC 51767 / DSM 10542 / NCFB 3025 / ST-74</strain>
    </source>
</reference>
<dbReference type="EMBL" id="CP001819">
    <property type="protein sequence ID" value="ACZ23642.1"/>
    <property type="molecule type" value="Genomic_DNA"/>
</dbReference>
<keyword evidence="3 6" id="KW-0812">Transmembrane</keyword>
<dbReference type="PANTHER" id="PTHR30177:SF4">
    <property type="entry name" value="OSMOPROTECTANT IMPORT PERMEASE PROTEIN OSMW"/>
    <property type="match status" value="1"/>
</dbReference>
<accession>D1BGC5</accession>
<organism evidence="8 9">
    <name type="scientific">Sanguibacter keddieii (strain ATCC 51767 / DSM 10542 / NCFB 3025 / ST-74)</name>
    <dbReference type="NCBI Taxonomy" id="446469"/>
    <lineage>
        <taxon>Bacteria</taxon>
        <taxon>Bacillati</taxon>
        <taxon>Actinomycetota</taxon>
        <taxon>Actinomycetes</taxon>
        <taxon>Micrococcales</taxon>
        <taxon>Sanguibacteraceae</taxon>
        <taxon>Sanguibacter</taxon>
    </lineage>
</organism>
<sequence>MPAPLWAAAGTVGQMNPEQPANPWLSWQYVQDNSDEILRYLGEHVSLTLQAIAIALVVAIPLAALAHAWPWLSGPLVATTGVLYTIPSLALFAVVYPFIRDRRSTVLLGLVLYALLLLVRNTLVGLRGVDPAVTDAARGLGYGRWRMLFTVEMPNALPAVITGLRLASVSTVALVTVGVVIGYGGLGQLMFRGFTSGYHAQIMTATLLCLALGLLIDLVLYLVGRLVTPWSRAAVSSR</sequence>